<dbReference type="InterPro" id="IPR029063">
    <property type="entry name" value="SAM-dependent_MTases_sf"/>
</dbReference>
<dbReference type="AlphaFoldDB" id="A0A7W7TAM8"/>
<dbReference type="GO" id="GO:0008168">
    <property type="term" value="F:methyltransferase activity"/>
    <property type="evidence" value="ECO:0007669"/>
    <property type="project" value="UniProtKB-KW"/>
</dbReference>
<evidence type="ECO:0000313" key="5">
    <source>
        <dbReference type="Proteomes" id="UP000542674"/>
    </source>
</evidence>
<name>A0A7W7TAM8_9PSEU</name>
<proteinExistence type="predicted"/>
<evidence type="ECO:0000259" key="3">
    <source>
        <dbReference type="Pfam" id="PF13649"/>
    </source>
</evidence>
<accession>A0A7W7TAM8</accession>
<dbReference type="PANTHER" id="PTHR43861:SF1">
    <property type="entry name" value="TRANS-ACONITATE 2-METHYLTRANSFERASE"/>
    <property type="match status" value="1"/>
</dbReference>
<dbReference type="GO" id="GO:0032259">
    <property type="term" value="P:methylation"/>
    <property type="evidence" value="ECO:0007669"/>
    <property type="project" value="UniProtKB-KW"/>
</dbReference>
<organism evidence="4 5">
    <name type="scientific">Saccharothrix violaceirubra</name>
    <dbReference type="NCBI Taxonomy" id="413306"/>
    <lineage>
        <taxon>Bacteria</taxon>
        <taxon>Bacillati</taxon>
        <taxon>Actinomycetota</taxon>
        <taxon>Actinomycetes</taxon>
        <taxon>Pseudonocardiales</taxon>
        <taxon>Pseudonocardiaceae</taxon>
        <taxon>Saccharothrix</taxon>
    </lineage>
</organism>
<dbReference type="EMBL" id="JACHJS010000001">
    <property type="protein sequence ID" value="MBB4969551.1"/>
    <property type="molecule type" value="Genomic_DNA"/>
</dbReference>
<protein>
    <submittedName>
        <fullName evidence="4">SAM-dependent methyltransferase</fullName>
    </submittedName>
</protein>
<dbReference type="Gene3D" id="3.40.50.150">
    <property type="entry name" value="Vaccinia Virus protein VP39"/>
    <property type="match status" value="1"/>
</dbReference>
<dbReference type="Pfam" id="PF13649">
    <property type="entry name" value="Methyltransf_25"/>
    <property type="match status" value="1"/>
</dbReference>
<gene>
    <name evidence="4" type="ORF">F4559_006910</name>
</gene>
<dbReference type="InterPro" id="IPR041698">
    <property type="entry name" value="Methyltransf_25"/>
</dbReference>
<evidence type="ECO:0000313" key="4">
    <source>
        <dbReference type="EMBL" id="MBB4969551.1"/>
    </source>
</evidence>
<keyword evidence="2 4" id="KW-0808">Transferase</keyword>
<evidence type="ECO:0000256" key="1">
    <source>
        <dbReference type="ARBA" id="ARBA00022603"/>
    </source>
</evidence>
<dbReference type="PANTHER" id="PTHR43861">
    <property type="entry name" value="TRANS-ACONITATE 2-METHYLTRANSFERASE-RELATED"/>
    <property type="match status" value="1"/>
</dbReference>
<dbReference type="SUPFAM" id="SSF53335">
    <property type="entry name" value="S-adenosyl-L-methionine-dependent methyltransferases"/>
    <property type="match status" value="1"/>
</dbReference>
<evidence type="ECO:0000256" key="2">
    <source>
        <dbReference type="ARBA" id="ARBA00022679"/>
    </source>
</evidence>
<keyword evidence="1 4" id="KW-0489">Methyltransferase</keyword>
<feature type="domain" description="Methyltransferase" evidence="3">
    <location>
        <begin position="50"/>
        <end position="140"/>
    </location>
</feature>
<comment type="caution">
    <text evidence="4">The sequence shown here is derived from an EMBL/GenBank/DDBJ whole genome shotgun (WGS) entry which is preliminary data.</text>
</comment>
<keyword evidence="5" id="KW-1185">Reference proteome</keyword>
<sequence>MTEPEYLTLARTAYDTVAEDYAAMLRDELARNPHDRAVLGLFAELVSGKVVDAGCGPGRISGHLAGLGVDVHGVDLSPAMVGVARREFPALEFAVGSLLELDEPDGALGGVVAWYSVIHVPRELHATVFAGFHRVLAPGGLLQLAFQVGDISRRLEQGYGHEIALDVHRLRPDVVAGQLVDAGFTVVSTVERAAVAPEKAPQAYVLARRNA</sequence>
<dbReference type="RefSeq" id="WP_184675296.1">
    <property type="nucleotide sequence ID" value="NZ_BAABAI010000035.1"/>
</dbReference>
<reference evidence="4 5" key="1">
    <citation type="submission" date="2020-08" db="EMBL/GenBank/DDBJ databases">
        <title>Sequencing the genomes of 1000 actinobacteria strains.</title>
        <authorList>
            <person name="Klenk H.-P."/>
        </authorList>
    </citation>
    <scope>NUCLEOTIDE SEQUENCE [LARGE SCALE GENOMIC DNA]</scope>
    <source>
        <strain evidence="4 5">DSM 45084</strain>
    </source>
</reference>
<dbReference type="Proteomes" id="UP000542674">
    <property type="component" value="Unassembled WGS sequence"/>
</dbReference>
<dbReference type="CDD" id="cd02440">
    <property type="entry name" value="AdoMet_MTases"/>
    <property type="match status" value="1"/>
</dbReference>